<feature type="region of interest" description="Disordered" evidence="3">
    <location>
        <begin position="392"/>
        <end position="516"/>
    </location>
</feature>
<protein>
    <recommendedName>
        <fullName evidence="4">Ubiquitin-like protease family profile domain-containing protein</fullName>
    </recommendedName>
</protein>
<evidence type="ECO:0000313" key="5">
    <source>
        <dbReference type="EMBL" id="VDD50555.1"/>
    </source>
</evidence>
<feature type="compositionally biased region" description="Polar residues" evidence="3">
    <location>
        <begin position="481"/>
        <end position="492"/>
    </location>
</feature>
<gene>
    <name evidence="5" type="ORF">BOLC1T02944H</name>
</gene>
<reference evidence="5" key="1">
    <citation type="submission" date="2018-11" db="EMBL/GenBank/DDBJ databases">
        <authorList>
            <consortium name="Genoscope - CEA"/>
            <person name="William W."/>
        </authorList>
    </citation>
    <scope>NUCLEOTIDE SEQUENCE</scope>
</reference>
<feature type="domain" description="Ubiquitin-like protease family profile" evidence="4">
    <location>
        <begin position="750"/>
        <end position="872"/>
    </location>
</feature>
<accession>A0A3P6FYQ3</accession>
<feature type="compositionally biased region" description="Basic and acidic residues" evidence="3">
    <location>
        <begin position="392"/>
        <end position="407"/>
    </location>
</feature>
<dbReference type="EMBL" id="LR031878">
    <property type="protein sequence ID" value="VDD50555.1"/>
    <property type="molecule type" value="Genomic_DNA"/>
</dbReference>
<feature type="region of interest" description="Disordered" evidence="3">
    <location>
        <begin position="322"/>
        <end position="345"/>
    </location>
</feature>
<dbReference type="PANTHER" id="PTHR48449:SF1">
    <property type="entry name" value="DUF1985 DOMAIN-CONTAINING PROTEIN"/>
    <property type="match status" value="1"/>
</dbReference>
<dbReference type="Pfam" id="PF02902">
    <property type="entry name" value="Peptidase_C48"/>
    <property type="match status" value="1"/>
</dbReference>
<feature type="region of interest" description="Disordered" evidence="3">
    <location>
        <begin position="562"/>
        <end position="590"/>
    </location>
</feature>
<feature type="compositionally biased region" description="Polar residues" evidence="3">
    <location>
        <begin position="562"/>
        <end position="577"/>
    </location>
</feature>
<sequence>MEEFGLPERLFQIGYEPTGQKRINNYLNLRWIEVVKAALSDAQQEQLAESQFRQLMLMGAHTFSVMFAHQMLSRKPIRYGIWDFALVTGLNCGTPPTTSLHCQRLGKGEKKGKGRQSKLGQKDKYRDEDTRMRLALLLIVEGILYPTSGSTQLRPEVVEMGRESFLLTVASGKIRAAGQLAQDTLAKQGFAHAMVLVTVCSCPQIIADPRLGKDLVNAEVPIEDVVDGVCSRSVKINIVTVQNLELIGQASVRSILCKGSEIPPFVDEVDDLQVNHMVSLIRDGFPFESNTWRGGVKAADAKHSKGLGGLGGGTLDGIFSSPGTADGDGGQPCKTASHAGMGGHGGQLDVPTLVRLVAKEIHARVAPMLGNLNSEFCGEIQSLKDVVLVSHSSRERESEFTGDKDATRGVGGRSGPHAPVRTSEAAGAATTGMETNTGHEIQQSGSGPSAAIVDNSPFHGEDLGENNGPSISLSDALDTSVPEQTQAKSGNGETEDVVGEQNKRHEPGGPVDGTPSELLTLATVIDEAVTDVRTDAITSSSSPTGAEADIGGHISAKLSSTIAPPPTVSEQPTQVVGSTDDKMSLTHGGTKASDAMTNVVYSAGGNKKMSFVVLLTRRVRKVFQVLEQWAWEQPSPLLRPPVEPIIGSEHPIPNTSIEASTDMETIVSCERRTDPPILVPVETRASKRRRNPYIKFKPPEPVLKKQKEKKTWSSEYNLGEGVVVDNKVFQSFFESAQPQPTKGITAYDFLPASFLEALRGGYHQFCRVQDVGKFSLSSDFANPGMPNMRWDATVEALYLPFQVDGRNWIGVFIDIPHWCIHVVDCNPVCLNDEKLESLLQPIVVLLPLLIRRNGGKALNDAAMENPMPITRLDIPFLCEQTGLPCVATLVLMELYASQNLADADNITEDDLAIAAMTYAVETFSTFNPDHLQEFQDA</sequence>
<keyword evidence="1" id="KW-0645">Protease</keyword>
<feature type="region of interest" description="Disordered" evidence="3">
    <location>
        <begin position="99"/>
        <end position="125"/>
    </location>
</feature>
<dbReference type="GO" id="GO:0006508">
    <property type="term" value="P:proteolysis"/>
    <property type="evidence" value="ECO:0007669"/>
    <property type="project" value="UniProtKB-KW"/>
</dbReference>
<dbReference type="GO" id="GO:0008234">
    <property type="term" value="F:cysteine-type peptidase activity"/>
    <property type="evidence" value="ECO:0007669"/>
    <property type="project" value="InterPro"/>
</dbReference>
<proteinExistence type="predicted"/>
<dbReference type="AlphaFoldDB" id="A0A3P6FYQ3"/>
<evidence type="ECO:0000256" key="3">
    <source>
        <dbReference type="SAM" id="MobiDB-lite"/>
    </source>
</evidence>
<evidence type="ECO:0000259" key="4">
    <source>
        <dbReference type="Pfam" id="PF02902"/>
    </source>
</evidence>
<dbReference type="InterPro" id="IPR003653">
    <property type="entry name" value="Peptidase_C48_C"/>
</dbReference>
<evidence type="ECO:0000256" key="1">
    <source>
        <dbReference type="ARBA" id="ARBA00022670"/>
    </source>
</evidence>
<evidence type="ECO:0000256" key="2">
    <source>
        <dbReference type="ARBA" id="ARBA00022801"/>
    </source>
</evidence>
<keyword evidence="2" id="KW-0378">Hydrolase</keyword>
<name>A0A3P6FYQ3_BRAOL</name>
<feature type="compositionally biased region" description="Low complexity" evidence="3">
    <location>
        <begin position="425"/>
        <end position="438"/>
    </location>
</feature>
<organism evidence="5">
    <name type="scientific">Brassica oleracea</name>
    <name type="common">Wild cabbage</name>
    <dbReference type="NCBI Taxonomy" id="3712"/>
    <lineage>
        <taxon>Eukaryota</taxon>
        <taxon>Viridiplantae</taxon>
        <taxon>Streptophyta</taxon>
        <taxon>Embryophyta</taxon>
        <taxon>Tracheophyta</taxon>
        <taxon>Spermatophyta</taxon>
        <taxon>Magnoliopsida</taxon>
        <taxon>eudicotyledons</taxon>
        <taxon>Gunneridae</taxon>
        <taxon>Pentapetalae</taxon>
        <taxon>rosids</taxon>
        <taxon>malvids</taxon>
        <taxon>Brassicales</taxon>
        <taxon>Brassicaceae</taxon>
        <taxon>Brassiceae</taxon>
        <taxon>Brassica</taxon>
    </lineage>
</organism>
<dbReference type="PANTHER" id="PTHR48449">
    <property type="entry name" value="DUF1985 DOMAIN-CONTAINING PROTEIN"/>
    <property type="match status" value="1"/>
</dbReference>